<proteinExistence type="predicted"/>
<keyword evidence="1" id="KW-0732">Signal</keyword>
<gene>
    <name evidence="2" type="ORF">GJ691_13290</name>
</gene>
<dbReference type="AlphaFoldDB" id="A0A6I2MMR4"/>
<protein>
    <submittedName>
        <fullName evidence="2">DUF4920 domain-containing protein</fullName>
    </submittedName>
</protein>
<feature type="chain" id="PRO_5026232037" evidence="1">
    <location>
        <begin position="20"/>
        <end position="157"/>
    </location>
</feature>
<dbReference type="Pfam" id="PF16267">
    <property type="entry name" value="DUF4920"/>
    <property type="match status" value="1"/>
</dbReference>
<accession>A0A6I2MMR4</accession>
<dbReference type="Proteomes" id="UP000443153">
    <property type="component" value="Unassembled WGS sequence"/>
</dbReference>
<evidence type="ECO:0000313" key="2">
    <source>
        <dbReference type="EMBL" id="MRX65133.1"/>
    </source>
</evidence>
<dbReference type="EMBL" id="WKJH01000021">
    <property type="protein sequence ID" value="MRX65133.1"/>
    <property type="molecule type" value="Genomic_DNA"/>
</dbReference>
<comment type="caution">
    <text evidence="2">The sequence shown here is derived from an EMBL/GenBank/DDBJ whole genome shotgun (WGS) entry which is preliminary data.</text>
</comment>
<sequence>MKRINIFIIVSLLVVIGHAQETQTERAAFGIAFQGEGSLTQMEMSKKYTTMKISDTVQTKFVGVVKEVCQAKGCWMKVALDDGEVAMVRFKDYGFFMPKDIAGKEVVVNGLAFVEEMSVDDQRHYAEDAGKSVDEIAKINQPKRTLGFEADGVLLKD</sequence>
<organism evidence="2 3">
    <name type="scientific">Maribacter luteus</name>
    <dbReference type="NCBI Taxonomy" id="2594478"/>
    <lineage>
        <taxon>Bacteria</taxon>
        <taxon>Pseudomonadati</taxon>
        <taxon>Bacteroidota</taxon>
        <taxon>Flavobacteriia</taxon>
        <taxon>Flavobacteriales</taxon>
        <taxon>Flavobacteriaceae</taxon>
        <taxon>Maribacter</taxon>
    </lineage>
</organism>
<dbReference type="OrthoDB" id="129527at2"/>
<evidence type="ECO:0000313" key="3">
    <source>
        <dbReference type="Proteomes" id="UP000443153"/>
    </source>
</evidence>
<keyword evidence="3" id="KW-1185">Reference proteome</keyword>
<evidence type="ECO:0000256" key="1">
    <source>
        <dbReference type="SAM" id="SignalP"/>
    </source>
</evidence>
<feature type="signal peptide" evidence="1">
    <location>
        <begin position="1"/>
        <end position="19"/>
    </location>
</feature>
<reference evidence="2 3" key="1">
    <citation type="submission" date="2019-11" db="EMBL/GenBank/DDBJ databases">
        <title>Maribacter lutea sp. nov., a marine bacterium isolated from intertidal sand.</title>
        <authorList>
            <person name="Liu A."/>
        </authorList>
    </citation>
    <scope>NUCLEOTIDE SEQUENCE [LARGE SCALE GENOMIC DNA]</scope>
    <source>
        <strain evidence="2 3">RZ05</strain>
    </source>
</reference>
<dbReference type="InterPro" id="IPR032577">
    <property type="entry name" value="DUF4920"/>
</dbReference>
<name>A0A6I2MMR4_9FLAO</name>
<dbReference type="RefSeq" id="WP_154367669.1">
    <property type="nucleotide sequence ID" value="NZ_WKJH01000021.1"/>
</dbReference>